<protein>
    <submittedName>
        <fullName evidence="2">Uncharacterized protein</fullName>
    </submittedName>
</protein>
<organism evidence="2 3">
    <name type="scientific">Stylosanthes scabra</name>
    <dbReference type="NCBI Taxonomy" id="79078"/>
    <lineage>
        <taxon>Eukaryota</taxon>
        <taxon>Viridiplantae</taxon>
        <taxon>Streptophyta</taxon>
        <taxon>Embryophyta</taxon>
        <taxon>Tracheophyta</taxon>
        <taxon>Spermatophyta</taxon>
        <taxon>Magnoliopsida</taxon>
        <taxon>eudicotyledons</taxon>
        <taxon>Gunneridae</taxon>
        <taxon>Pentapetalae</taxon>
        <taxon>rosids</taxon>
        <taxon>fabids</taxon>
        <taxon>Fabales</taxon>
        <taxon>Fabaceae</taxon>
        <taxon>Papilionoideae</taxon>
        <taxon>50 kb inversion clade</taxon>
        <taxon>dalbergioids sensu lato</taxon>
        <taxon>Dalbergieae</taxon>
        <taxon>Pterocarpus clade</taxon>
        <taxon>Stylosanthes</taxon>
    </lineage>
</organism>
<feature type="coiled-coil region" evidence="1">
    <location>
        <begin position="43"/>
        <end position="70"/>
    </location>
</feature>
<keyword evidence="3" id="KW-1185">Reference proteome</keyword>
<gene>
    <name evidence="2" type="ORF">PIB30_088791</name>
</gene>
<accession>A0ABU6XU22</accession>
<reference evidence="2 3" key="1">
    <citation type="journal article" date="2023" name="Plants (Basel)">
        <title>Bridging the Gap: Combining Genomics and Transcriptomics Approaches to Understand Stylosanthes scabra, an Orphan Legume from the Brazilian Caatinga.</title>
        <authorList>
            <person name="Ferreira-Neto J.R.C."/>
            <person name="da Silva M.D."/>
            <person name="Binneck E."/>
            <person name="de Melo N.F."/>
            <person name="da Silva R.H."/>
            <person name="de Melo A.L.T.M."/>
            <person name="Pandolfi V."/>
            <person name="Bustamante F.O."/>
            <person name="Brasileiro-Vidal A.C."/>
            <person name="Benko-Iseppon A.M."/>
        </authorList>
    </citation>
    <scope>NUCLEOTIDE SEQUENCE [LARGE SCALE GENOMIC DNA]</scope>
    <source>
        <tissue evidence="2">Leaves</tissue>
    </source>
</reference>
<keyword evidence="1" id="KW-0175">Coiled coil</keyword>
<evidence type="ECO:0000256" key="1">
    <source>
        <dbReference type="SAM" id="Coils"/>
    </source>
</evidence>
<sequence length="114" mass="13279">MQSCLERPAIRFWGIFFNSFNYAELPMLPMYFFCLQPKVYVVKSELEAAVASIEESIQFLLEECNIYEEELSIVINNKSVVDWLNGSVDTNWTTRHIRNMAINIKHIVLNISVT</sequence>
<dbReference type="Proteomes" id="UP001341840">
    <property type="component" value="Unassembled WGS sequence"/>
</dbReference>
<name>A0ABU6XU22_9FABA</name>
<comment type="caution">
    <text evidence="2">The sequence shown here is derived from an EMBL/GenBank/DDBJ whole genome shotgun (WGS) entry which is preliminary data.</text>
</comment>
<evidence type="ECO:0000313" key="2">
    <source>
        <dbReference type="EMBL" id="MED6200801.1"/>
    </source>
</evidence>
<evidence type="ECO:0000313" key="3">
    <source>
        <dbReference type="Proteomes" id="UP001341840"/>
    </source>
</evidence>
<dbReference type="EMBL" id="JASCZI010213076">
    <property type="protein sequence ID" value="MED6200801.1"/>
    <property type="molecule type" value="Genomic_DNA"/>
</dbReference>
<proteinExistence type="predicted"/>